<dbReference type="GO" id="GO:0005634">
    <property type="term" value="C:nucleus"/>
    <property type="evidence" value="ECO:0007669"/>
    <property type="project" value="UniProtKB-SubCell"/>
</dbReference>
<feature type="domain" description="HORMA" evidence="8">
    <location>
        <begin position="776"/>
        <end position="843"/>
    </location>
</feature>
<gene>
    <name evidence="9" type="ORF">cyc_06829</name>
</gene>
<feature type="compositionally biased region" description="Basic and acidic residues" evidence="7">
    <location>
        <begin position="96"/>
        <end position="110"/>
    </location>
</feature>
<dbReference type="InterPro" id="IPR051294">
    <property type="entry name" value="HORMA_MeioticProgression"/>
</dbReference>
<reference evidence="9 10" key="1">
    <citation type="journal article" date="2016" name="BMC Genomics">
        <title>Comparative genomics reveals Cyclospora cayetanensis possesses coccidia-like metabolism and invasion components but unique surface antigens.</title>
        <authorList>
            <person name="Liu S."/>
            <person name="Wang L."/>
            <person name="Zheng H."/>
            <person name="Xu Z."/>
            <person name="Roellig D.M."/>
            <person name="Li N."/>
            <person name="Frace M.A."/>
            <person name="Tang K."/>
            <person name="Arrowood M.J."/>
            <person name="Moss D.M."/>
            <person name="Zhang L."/>
            <person name="Feng Y."/>
            <person name="Xiao L."/>
        </authorList>
    </citation>
    <scope>NUCLEOTIDE SEQUENCE [LARGE SCALE GENOMIC DNA]</scope>
    <source>
        <strain evidence="9 10">CHN_HEN01</strain>
    </source>
</reference>
<evidence type="ECO:0000256" key="3">
    <source>
        <dbReference type="ARBA" id="ARBA00022454"/>
    </source>
</evidence>
<feature type="region of interest" description="Disordered" evidence="7">
    <location>
        <begin position="849"/>
        <end position="872"/>
    </location>
</feature>
<dbReference type="GO" id="GO:0005694">
    <property type="term" value="C:chromosome"/>
    <property type="evidence" value="ECO:0007669"/>
    <property type="project" value="UniProtKB-SubCell"/>
</dbReference>
<dbReference type="SUPFAM" id="SSF56019">
    <property type="entry name" value="The spindle assembly checkpoint protein mad2"/>
    <property type="match status" value="1"/>
</dbReference>
<feature type="region of interest" description="Disordered" evidence="7">
    <location>
        <begin position="1407"/>
        <end position="1499"/>
    </location>
</feature>
<dbReference type="InterPro" id="IPR003511">
    <property type="entry name" value="HORMA_dom"/>
</dbReference>
<feature type="compositionally biased region" description="Low complexity" evidence="7">
    <location>
        <begin position="1488"/>
        <end position="1499"/>
    </location>
</feature>
<keyword evidence="3" id="KW-0158">Chromosome</keyword>
<feature type="region of interest" description="Disordered" evidence="7">
    <location>
        <begin position="1"/>
        <end position="132"/>
    </location>
</feature>
<feature type="compositionally biased region" description="Basic and acidic residues" evidence="7">
    <location>
        <begin position="992"/>
        <end position="1005"/>
    </location>
</feature>
<evidence type="ECO:0000256" key="5">
    <source>
        <dbReference type="ARBA" id="ARBA00023254"/>
    </source>
</evidence>
<sequence>MTDTAEGAPPEGPSSQESPKEESAHELPATTSATEGMAVAERGEHADHQQQQAQESKEKEQQEPRQPPEKLHERMRSLTQLDQSLPEEQHSSTPRLRRDQQQQHHQEAAKEAAPAGIGERLLSASAKPGEASLSLAQRMKAAASKTEVRTSDSSAVMAGGPLFPATECGSGRFRLRTREASLSFGGFRGAAEGGRTPDDELQRQKQHSGSVSAISSPLGSSPSPLSRSRHSVSFAELEVKSGQEELAELFWRGSDTELHSPQLSGVGRRRAQFFLSGSRDASLSGEIPVALVQDLREAGSSMQRPQARAQQDWMLKRRQSLRHVGTRRYSSHSDRKALEVLAAMEKRFLPDVYEELQAQAGSDTLLMEVSFAPLDLDLAFERFTGAGFFPNEQLDEDLRQLYRKTSVDVTHLLGPTERKESPMSRLARLRVEVPDAIKLLEGLCAHADESRRQQEQFGDVSSGAAYIYSLNEALATPLAVSLHPEWKVSRLTGATTLTVLETVVPREQRQRGMRQEGRAAYVSGCAVSETSKELKDNVREGVAADAALQRILFKHHHPQRQQLFLAAQGDSSGLLAPLYCPNSCVVMDTLARDAQDAAQLAAASREEANRRLQQLEERIRRLEQMCSPSAAATQIESAEVLQLADQWSADPKAPSLVEMASQLHHLLALVADPSPLSVLSARLAVLRCCQEEQQQQQQQQQRHQERWEEERRGIEEDEFSEFLPEKIVLSLHQKLMPCSSIVEGLPKITEGLIQAKDKFADVAVRTCVDITTRQQSLQILKNTVSLGVSSVLYLRNIFEEAAFSSVWFEGLRLVQLRPADKKSDFIVSLLRNGVNEALQKPQLTISLGGEMRVPQDTREVEPVSKAEAKKQTEAIDTKHHTLELSIQSLADPPQILPALEGGRAGGAISQRQNQQTVPQKPQPTTRPQVEQRTAIGKEFQVSSLPEGHLATAVEPELPPSAAVPQRQLRTRGPREAPNSQVEPAPATAAHTEVSHTRGKSAEDAPMHPPDVMKAAVALIEQCTSLARRTKQISAETIASFCVVSSEVANELLQKLLATGCCPAPEQQASVVLAEYDQTTLRQASEEAAKPSDDVRIEEIRCRLAAADEEFAEAQKQQEERDRSSLKRQLQQLQLQQKRQRNKTEAEEEKLQRRVYELEAAVVVAKASATEAYTQQEEMVGLLRQQLEEADAAHERALHVVKLAGALHATSEQIERLLLQPAAAATPGEGCSGNCKQLQASLEASQEEVERMQQLLQGHQKLENARLRGELQRKATETAELERRQEKLLNELADVSICLGRERSLQTQLQRALERVSTLEGLLRGGSGDATQHADRVRTLETEAARMKQKMGLLQQHCMQQISAMREAVYHILGWDVAYKSGGEGAGETVILQCLYATHDGVLVFTRQQEQPQEKQPQEKQPQEKQPQEKQPQEKQQEKDQEKSQDAAAASEPNRQEAANEKQGDGQQDAEEGVSDSAWPTSRCDSASQPLQLQQRQPQQGDAALQRFAKSQYRVSFLNFYADLLQRDAQLGGRALSQPWPAFVASLCLEELRRLVSIFHGKTPRNIHGMLLPLS</sequence>
<dbReference type="EMBL" id="JROU02001260">
    <property type="protein sequence ID" value="OEH76974.1"/>
    <property type="molecule type" value="Genomic_DNA"/>
</dbReference>
<feature type="region of interest" description="Disordered" evidence="7">
    <location>
        <begin position="1112"/>
        <end position="1148"/>
    </location>
</feature>
<evidence type="ECO:0000256" key="7">
    <source>
        <dbReference type="SAM" id="MobiDB-lite"/>
    </source>
</evidence>
<dbReference type="Gene3D" id="3.30.900.10">
    <property type="entry name" value="HORMA domain"/>
    <property type="match status" value="1"/>
</dbReference>
<dbReference type="VEuPathDB" id="ToxoDB:LOC34622910"/>
<dbReference type="InterPro" id="IPR036570">
    <property type="entry name" value="HORMA_dom_sf"/>
</dbReference>
<feature type="compositionally biased region" description="Low complexity" evidence="7">
    <location>
        <begin position="910"/>
        <end position="928"/>
    </location>
</feature>
<feature type="coiled-coil region" evidence="6">
    <location>
        <begin position="1234"/>
        <end position="1290"/>
    </location>
</feature>
<feature type="compositionally biased region" description="Basic and acidic residues" evidence="7">
    <location>
        <begin position="853"/>
        <end position="872"/>
    </location>
</feature>
<feature type="compositionally biased region" description="Low complexity" evidence="7">
    <location>
        <begin position="208"/>
        <end position="226"/>
    </location>
</feature>
<evidence type="ECO:0000256" key="1">
    <source>
        <dbReference type="ARBA" id="ARBA00004123"/>
    </source>
</evidence>
<dbReference type="PANTHER" id="PTHR48225">
    <property type="entry name" value="HORMA DOMAIN-CONTAINING PROTEIN 1"/>
    <property type="match status" value="1"/>
</dbReference>
<evidence type="ECO:0000313" key="10">
    <source>
        <dbReference type="Proteomes" id="UP000095192"/>
    </source>
</evidence>
<dbReference type="GO" id="GO:0051321">
    <property type="term" value="P:meiotic cell cycle"/>
    <property type="evidence" value="ECO:0007669"/>
    <property type="project" value="UniProtKB-KW"/>
</dbReference>
<feature type="compositionally biased region" description="Basic and acidic residues" evidence="7">
    <location>
        <begin position="1411"/>
        <end position="1444"/>
    </location>
</feature>
<organism evidence="9 10">
    <name type="scientific">Cyclospora cayetanensis</name>
    <dbReference type="NCBI Taxonomy" id="88456"/>
    <lineage>
        <taxon>Eukaryota</taxon>
        <taxon>Sar</taxon>
        <taxon>Alveolata</taxon>
        <taxon>Apicomplexa</taxon>
        <taxon>Conoidasida</taxon>
        <taxon>Coccidia</taxon>
        <taxon>Eucoccidiorida</taxon>
        <taxon>Eimeriorina</taxon>
        <taxon>Eimeriidae</taxon>
        <taxon>Cyclospora</taxon>
    </lineage>
</organism>
<keyword evidence="10" id="KW-1185">Reference proteome</keyword>
<evidence type="ECO:0000313" key="9">
    <source>
        <dbReference type="EMBL" id="OEH76974.1"/>
    </source>
</evidence>
<comment type="caution">
    <text evidence="9">The sequence shown here is derived from an EMBL/GenBank/DDBJ whole genome shotgun (WGS) entry which is preliminary data.</text>
</comment>
<dbReference type="InParanoid" id="A0A1D3D0J5"/>
<feature type="compositionally biased region" description="Basic and acidic residues" evidence="7">
    <location>
        <begin position="55"/>
        <end position="76"/>
    </location>
</feature>
<feature type="compositionally biased region" description="Basic and acidic residues" evidence="7">
    <location>
        <begin position="1453"/>
        <end position="1463"/>
    </location>
</feature>
<proteinExistence type="predicted"/>
<evidence type="ECO:0000256" key="6">
    <source>
        <dbReference type="SAM" id="Coils"/>
    </source>
</evidence>
<feature type="region of interest" description="Disordered" evidence="7">
    <location>
        <begin position="895"/>
        <end position="931"/>
    </location>
</feature>
<evidence type="ECO:0000259" key="8">
    <source>
        <dbReference type="Pfam" id="PF02301"/>
    </source>
</evidence>
<dbReference type="Pfam" id="PF02301">
    <property type="entry name" value="HORMA"/>
    <property type="match status" value="1"/>
</dbReference>
<dbReference type="PANTHER" id="PTHR48225:SF7">
    <property type="entry name" value="MEIOSIS-SPECIFIC PROTEIN HOP1"/>
    <property type="match status" value="1"/>
</dbReference>
<keyword evidence="5" id="KW-0469">Meiosis</keyword>
<feature type="compositionally biased region" description="Basic and acidic residues" evidence="7">
    <location>
        <begin position="1115"/>
        <end position="1124"/>
    </location>
</feature>
<evidence type="ECO:0000256" key="2">
    <source>
        <dbReference type="ARBA" id="ARBA00004286"/>
    </source>
</evidence>
<keyword evidence="4" id="KW-0539">Nucleus</keyword>
<protein>
    <recommendedName>
        <fullName evidence="8">HORMA domain-containing protein</fullName>
    </recommendedName>
</protein>
<feature type="compositionally biased region" description="Polar residues" evidence="7">
    <location>
        <begin position="1477"/>
        <end position="1487"/>
    </location>
</feature>
<dbReference type="VEuPathDB" id="ToxoDB:LOC113146833"/>
<keyword evidence="6" id="KW-0175">Coiled coil</keyword>
<accession>A0A1D3D0J5</accession>
<comment type="subcellular location">
    <subcellularLocation>
        <location evidence="2">Chromosome</location>
    </subcellularLocation>
    <subcellularLocation>
        <location evidence="1">Nucleus</location>
    </subcellularLocation>
</comment>
<dbReference type="Proteomes" id="UP000095192">
    <property type="component" value="Unassembled WGS sequence"/>
</dbReference>
<name>A0A1D3D0J5_9EIME</name>
<dbReference type="VEuPathDB" id="ToxoDB:cyc_06829"/>
<feature type="region of interest" description="Disordered" evidence="7">
    <location>
        <begin position="186"/>
        <end position="229"/>
    </location>
</feature>
<evidence type="ECO:0000256" key="4">
    <source>
        <dbReference type="ARBA" id="ARBA00023242"/>
    </source>
</evidence>
<feature type="region of interest" description="Disordered" evidence="7">
    <location>
        <begin position="954"/>
        <end position="1007"/>
    </location>
</feature>
<feature type="coiled-coil region" evidence="6">
    <location>
        <begin position="598"/>
        <end position="625"/>
    </location>
</feature>
<feature type="compositionally biased region" description="Low complexity" evidence="7">
    <location>
        <begin position="1126"/>
        <end position="1136"/>
    </location>
</feature>
<feature type="coiled-coil region" evidence="6">
    <location>
        <begin position="1329"/>
        <end position="1356"/>
    </location>
</feature>